<keyword evidence="2" id="KW-1133">Transmembrane helix</keyword>
<sequence>MAAASSTTLTALAPISPTSISSITTTLISSAATSTVTTSLASAPSTSPNPNAGIYILLLPPCHAWSCWTPAEHHTIIVFATLLGILLIAVLIYVCIMHRKRKRRMWELERGPGFEEGDASGKGKGSVGFWWREKRNRMGGGIGKGKGKVRVGSRSMDRRRSQSRPKGIEGLESIELGPAATRTLFESGGGGLGTSRGVGSVAEGILQEGRREGGDRGARGQEMRSSMIFEMD</sequence>
<keyword evidence="2" id="KW-0472">Membrane</keyword>
<dbReference type="EMBL" id="JBEFKJ010000003">
    <property type="protein sequence ID" value="KAL2047298.1"/>
    <property type="molecule type" value="Genomic_DNA"/>
</dbReference>
<proteinExistence type="predicted"/>
<keyword evidence="4" id="KW-1185">Reference proteome</keyword>
<feature type="region of interest" description="Disordered" evidence="1">
    <location>
        <begin position="207"/>
        <end position="232"/>
    </location>
</feature>
<protein>
    <submittedName>
        <fullName evidence="3">Uncharacterized protein</fullName>
    </submittedName>
</protein>
<evidence type="ECO:0000313" key="4">
    <source>
        <dbReference type="Proteomes" id="UP001590950"/>
    </source>
</evidence>
<gene>
    <name evidence="3" type="ORF">N7G274_001318</name>
</gene>
<evidence type="ECO:0000256" key="2">
    <source>
        <dbReference type="SAM" id="Phobius"/>
    </source>
</evidence>
<feature type="region of interest" description="Disordered" evidence="1">
    <location>
        <begin position="141"/>
        <end position="168"/>
    </location>
</feature>
<organism evidence="3 4">
    <name type="scientific">Stereocaulon virgatum</name>
    <dbReference type="NCBI Taxonomy" id="373712"/>
    <lineage>
        <taxon>Eukaryota</taxon>
        <taxon>Fungi</taxon>
        <taxon>Dikarya</taxon>
        <taxon>Ascomycota</taxon>
        <taxon>Pezizomycotina</taxon>
        <taxon>Lecanoromycetes</taxon>
        <taxon>OSLEUM clade</taxon>
        <taxon>Lecanoromycetidae</taxon>
        <taxon>Lecanorales</taxon>
        <taxon>Lecanorineae</taxon>
        <taxon>Stereocaulaceae</taxon>
        <taxon>Stereocaulon</taxon>
    </lineage>
</organism>
<keyword evidence="2" id="KW-0812">Transmembrane</keyword>
<feature type="transmembrane region" description="Helical" evidence="2">
    <location>
        <begin position="76"/>
        <end position="96"/>
    </location>
</feature>
<dbReference type="Proteomes" id="UP001590950">
    <property type="component" value="Unassembled WGS sequence"/>
</dbReference>
<feature type="compositionally biased region" description="Basic and acidic residues" evidence="1">
    <location>
        <begin position="208"/>
        <end position="222"/>
    </location>
</feature>
<reference evidence="3 4" key="1">
    <citation type="submission" date="2024-09" db="EMBL/GenBank/DDBJ databases">
        <title>Rethinking Asexuality: The Enigmatic Case of Functional Sexual Genes in Lepraria (Stereocaulaceae).</title>
        <authorList>
            <person name="Doellman M."/>
            <person name="Sun Y."/>
            <person name="Barcenas-Pena A."/>
            <person name="Lumbsch H.T."/>
            <person name="Grewe F."/>
        </authorList>
    </citation>
    <scope>NUCLEOTIDE SEQUENCE [LARGE SCALE GENOMIC DNA]</scope>
    <source>
        <strain evidence="3 4">Mercado 3170</strain>
    </source>
</reference>
<evidence type="ECO:0000313" key="3">
    <source>
        <dbReference type="EMBL" id="KAL2047298.1"/>
    </source>
</evidence>
<evidence type="ECO:0000256" key="1">
    <source>
        <dbReference type="SAM" id="MobiDB-lite"/>
    </source>
</evidence>
<comment type="caution">
    <text evidence="3">The sequence shown here is derived from an EMBL/GenBank/DDBJ whole genome shotgun (WGS) entry which is preliminary data.</text>
</comment>
<accession>A0ABR4AQ95</accession>
<name>A0ABR4AQ95_9LECA</name>